<gene>
    <name evidence="2" type="ORF">F7R91_14435</name>
</gene>
<feature type="compositionally biased region" description="Gly residues" evidence="1">
    <location>
        <begin position="147"/>
        <end position="159"/>
    </location>
</feature>
<evidence type="ECO:0000313" key="2">
    <source>
        <dbReference type="EMBL" id="KAB1146774.1"/>
    </source>
</evidence>
<proteinExistence type="predicted"/>
<evidence type="ECO:0000256" key="1">
    <source>
        <dbReference type="SAM" id="MobiDB-lite"/>
    </source>
</evidence>
<dbReference type="RefSeq" id="WP_150948433.1">
    <property type="nucleotide sequence ID" value="NZ_VZRB01000008.1"/>
</dbReference>
<evidence type="ECO:0000313" key="3">
    <source>
        <dbReference type="Proteomes" id="UP000442707"/>
    </source>
</evidence>
<dbReference type="Proteomes" id="UP000442707">
    <property type="component" value="Unassembled WGS sequence"/>
</dbReference>
<name>A0A6H9UZE9_9ACTN</name>
<keyword evidence="3" id="KW-1185">Reference proteome</keyword>
<comment type="caution">
    <text evidence="2">The sequence shown here is derived from an EMBL/GenBank/DDBJ whole genome shotgun (WGS) entry which is preliminary data.</text>
</comment>
<dbReference type="EMBL" id="VZRB01000008">
    <property type="protein sequence ID" value="KAB1146774.1"/>
    <property type="molecule type" value="Genomic_DNA"/>
</dbReference>
<organism evidence="2 3">
    <name type="scientific">Streptomyces luteolifulvus</name>
    <dbReference type="NCBI Taxonomy" id="2615112"/>
    <lineage>
        <taxon>Bacteria</taxon>
        <taxon>Bacillati</taxon>
        <taxon>Actinomycetota</taxon>
        <taxon>Actinomycetes</taxon>
        <taxon>Kitasatosporales</taxon>
        <taxon>Streptomycetaceae</taxon>
        <taxon>Streptomyces</taxon>
    </lineage>
</organism>
<protein>
    <submittedName>
        <fullName evidence="2">Uncharacterized protein</fullName>
    </submittedName>
</protein>
<dbReference type="AlphaFoldDB" id="A0A6H9UZE9"/>
<reference evidence="2 3" key="1">
    <citation type="submission" date="2019-09" db="EMBL/GenBank/DDBJ databases">
        <title>Screening of Novel Bioactive Compounds from Soil-Associated.</title>
        <authorList>
            <person name="Zhao S."/>
        </authorList>
    </citation>
    <scope>NUCLEOTIDE SEQUENCE [LARGE SCALE GENOMIC DNA]</scope>
    <source>
        <strain evidence="2 3">HIT-DPA4</strain>
    </source>
</reference>
<accession>A0A6H9UZE9</accession>
<sequence>MEFAEDAVDGGFADAEACGDLVGGEAECVEVFDLSAADGGEVVALRLELVGLLGLRQYQRVVDGCAVPGGRPVPTLVAGEDAGPVAGSGPANEVLVVEGDDVGGGAADSSEFTAGDVAERRREDPELWGELGDGPADSGEGLEAARGAGGVDVAGVGGRGADRDGEDGVGGVVGDGLLAVADV</sequence>
<feature type="region of interest" description="Disordered" evidence="1">
    <location>
        <begin position="104"/>
        <end position="174"/>
    </location>
</feature>